<name>A0AA39JAZ2_ARMTA</name>
<dbReference type="InterPro" id="IPR032675">
    <property type="entry name" value="LRR_dom_sf"/>
</dbReference>
<evidence type="ECO:0000313" key="3">
    <source>
        <dbReference type="Proteomes" id="UP001175211"/>
    </source>
</evidence>
<dbReference type="GeneID" id="85358306"/>
<evidence type="ECO:0000256" key="1">
    <source>
        <dbReference type="SAM" id="Coils"/>
    </source>
</evidence>
<sequence length="509" mass="56944">MALFTRRYDFNAAPTCPTCGSVNKTPSKPFAAHTRSPRVSELLRCNDIPSETELSEFQDVIMHGPGRLADIDKRIERSRNLIDMLMRERHSLESDMEDAKILSSPVRRLPPDILHSICLETIPSSLDIMSPNFEFSDSLNTRSSPWTISQVCRRWRSTVVNSPELWSSTSLVNATQSLLMTASGLIKPRSNLQSMFLLGIRLQRSQSFPLTLSLWSASDVSQHPFLALISIHAYALQNLRIHVPVRSLVAFSGCRGRLERLEHLILESNDESLPEGWAINVFEYAPRLRILIAPIHHFPRAVEIPWFQLCHCTLQIDDEHDLPLLELLDNVKSADICSGGNLLRVPQGHKPIHLPRLTSLALTSQNPVATPSPDLRVIFSSLSLPNLVDLHITYFAMPVLPHISIQPNVITRLELTRISSTAGGIPSSENMPLRHLRVLDLSGCELDCDYSSFVKMVEARRQGDHSKCDQLETLYLATPLELGGPTAEIWSNLLEGGLNVMYGAQNVAD</sequence>
<feature type="coiled-coil region" evidence="1">
    <location>
        <begin position="68"/>
        <end position="102"/>
    </location>
</feature>
<protein>
    <recommendedName>
        <fullName evidence="4">F-box domain-containing protein</fullName>
    </recommendedName>
</protein>
<reference evidence="2" key="1">
    <citation type="submission" date="2023-06" db="EMBL/GenBank/DDBJ databases">
        <authorList>
            <consortium name="Lawrence Berkeley National Laboratory"/>
            <person name="Ahrendt S."/>
            <person name="Sahu N."/>
            <person name="Indic B."/>
            <person name="Wong-Bajracharya J."/>
            <person name="Merenyi Z."/>
            <person name="Ke H.-M."/>
            <person name="Monk M."/>
            <person name="Kocsube S."/>
            <person name="Drula E."/>
            <person name="Lipzen A."/>
            <person name="Balint B."/>
            <person name="Henrissat B."/>
            <person name="Andreopoulos B."/>
            <person name="Martin F.M."/>
            <person name="Harder C.B."/>
            <person name="Rigling D."/>
            <person name="Ford K.L."/>
            <person name="Foster G.D."/>
            <person name="Pangilinan J."/>
            <person name="Papanicolaou A."/>
            <person name="Barry K."/>
            <person name="LaButti K."/>
            <person name="Viragh M."/>
            <person name="Koriabine M."/>
            <person name="Yan M."/>
            <person name="Riley R."/>
            <person name="Champramary S."/>
            <person name="Plett K.L."/>
            <person name="Tsai I.J."/>
            <person name="Slot J."/>
            <person name="Sipos G."/>
            <person name="Plett J."/>
            <person name="Nagy L.G."/>
            <person name="Grigoriev I.V."/>
        </authorList>
    </citation>
    <scope>NUCLEOTIDE SEQUENCE</scope>
    <source>
        <strain evidence="2">CCBAS 213</strain>
    </source>
</reference>
<keyword evidence="3" id="KW-1185">Reference proteome</keyword>
<dbReference type="Proteomes" id="UP001175211">
    <property type="component" value="Unassembled WGS sequence"/>
</dbReference>
<dbReference type="Gene3D" id="3.80.10.10">
    <property type="entry name" value="Ribonuclease Inhibitor"/>
    <property type="match status" value="1"/>
</dbReference>
<dbReference type="RefSeq" id="XP_060323229.1">
    <property type="nucleotide sequence ID" value="XM_060474758.1"/>
</dbReference>
<proteinExistence type="predicted"/>
<evidence type="ECO:0000313" key="2">
    <source>
        <dbReference type="EMBL" id="KAK0439298.1"/>
    </source>
</evidence>
<keyword evidence="1" id="KW-0175">Coiled coil</keyword>
<dbReference type="SUPFAM" id="SSF52047">
    <property type="entry name" value="RNI-like"/>
    <property type="match status" value="1"/>
</dbReference>
<gene>
    <name evidence="2" type="ORF">EV420DRAFT_1584419</name>
</gene>
<evidence type="ECO:0008006" key="4">
    <source>
        <dbReference type="Google" id="ProtNLM"/>
    </source>
</evidence>
<dbReference type="AlphaFoldDB" id="A0AA39JAZ2"/>
<accession>A0AA39JAZ2</accession>
<dbReference type="EMBL" id="JAUEPS010000087">
    <property type="protein sequence ID" value="KAK0439298.1"/>
    <property type="molecule type" value="Genomic_DNA"/>
</dbReference>
<organism evidence="2 3">
    <name type="scientific">Armillaria tabescens</name>
    <name type="common">Ringless honey mushroom</name>
    <name type="synonym">Agaricus tabescens</name>
    <dbReference type="NCBI Taxonomy" id="1929756"/>
    <lineage>
        <taxon>Eukaryota</taxon>
        <taxon>Fungi</taxon>
        <taxon>Dikarya</taxon>
        <taxon>Basidiomycota</taxon>
        <taxon>Agaricomycotina</taxon>
        <taxon>Agaricomycetes</taxon>
        <taxon>Agaricomycetidae</taxon>
        <taxon>Agaricales</taxon>
        <taxon>Marasmiineae</taxon>
        <taxon>Physalacriaceae</taxon>
        <taxon>Desarmillaria</taxon>
    </lineage>
</organism>
<comment type="caution">
    <text evidence="2">The sequence shown here is derived from an EMBL/GenBank/DDBJ whole genome shotgun (WGS) entry which is preliminary data.</text>
</comment>